<sequence>MTGPFFSSWVFVCIQAVSRMIRHPEEAMILTHKIALDPIGVGAPSGAMTPNEIAAKAAPTKPHTHTPPAPFIIGVSRSGTTLLRLMLDAHSQLAIPAETHFIPELCADPPRDGAVCLARLRAMPTWEDFHLEGTDFAARLESLVPFDLAEALRLFFGCYARTQGKPRWGDKTPPYVEQVAAIGALLPEARFVHILRDGRDVALSYRDKWFGPGTDLTAAARLWRDRILAARAQAERLEPGRYLELRFEDLIAAPEHELRRVCTFLELPFEPGMLDYHQHAASRLDELGDRRDDKGRVKVPRERRLSIHANTTRPPDPAQSGKWRTGLTPEEIARFEREAGDLLTALGYGLAEV</sequence>
<dbReference type="KEGG" id="ttp:E6P07_11480"/>
<reference evidence="3 4" key="1">
    <citation type="submission" date="2019-12" db="EMBL/GenBank/DDBJ databases">
        <title>The complete genome of the thermophilic, anoxygenic phototrophic gammaproteobacterium Thermochromatium tepidum.</title>
        <authorList>
            <person name="Sattley W.M."/>
            <person name="Swingley W.D."/>
            <person name="Burchell B.M."/>
            <person name="Gurbani S.A."/>
            <person name="Kujawa C.M."/>
            <person name="Nuccio D.A."/>
            <person name="Schladweiler J."/>
            <person name="Shaffer K.N."/>
            <person name="Stokes L.M."/>
            <person name="Touchman J.W."/>
            <person name="Blankenship R.E."/>
            <person name="Madigan M.T."/>
        </authorList>
    </citation>
    <scope>NUCLEOTIDE SEQUENCE [LARGE SCALE GENOMIC DNA]</scope>
    <source>
        <strain evidence="3 4">ATCC 43061</strain>
    </source>
</reference>
<evidence type="ECO:0000313" key="4">
    <source>
        <dbReference type="Proteomes" id="UP000426424"/>
    </source>
</evidence>
<gene>
    <name evidence="3" type="ORF">E6P07_11480</name>
</gene>
<dbReference type="InterPro" id="IPR027417">
    <property type="entry name" value="P-loop_NTPase"/>
</dbReference>
<evidence type="ECO:0000256" key="2">
    <source>
        <dbReference type="SAM" id="MobiDB-lite"/>
    </source>
</evidence>
<dbReference type="PANTHER" id="PTHR12788">
    <property type="entry name" value="PROTEIN-TYROSINE SULFOTRANSFERASE 2"/>
    <property type="match status" value="1"/>
</dbReference>
<dbReference type="Gene3D" id="3.40.50.300">
    <property type="entry name" value="P-loop containing nucleotide triphosphate hydrolases"/>
    <property type="match status" value="1"/>
</dbReference>
<keyword evidence="1" id="KW-0808">Transferase</keyword>
<accession>A0A6I6EA16</accession>
<protein>
    <recommendedName>
        <fullName evidence="5">Sulfotransferase</fullName>
    </recommendedName>
</protein>
<dbReference type="PANTHER" id="PTHR12788:SF10">
    <property type="entry name" value="PROTEIN-TYROSINE SULFOTRANSFERASE"/>
    <property type="match status" value="1"/>
</dbReference>
<dbReference type="AlphaFoldDB" id="A0A6I6EA16"/>
<name>A0A6I6EA16_THETI</name>
<dbReference type="Proteomes" id="UP000426424">
    <property type="component" value="Chromosome"/>
</dbReference>
<dbReference type="OrthoDB" id="9815894at2"/>
<dbReference type="Pfam" id="PF13469">
    <property type="entry name" value="Sulfotransfer_3"/>
    <property type="match status" value="1"/>
</dbReference>
<proteinExistence type="predicted"/>
<dbReference type="InterPro" id="IPR026634">
    <property type="entry name" value="TPST-like"/>
</dbReference>
<feature type="region of interest" description="Disordered" evidence="2">
    <location>
        <begin position="304"/>
        <end position="325"/>
    </location>
</feature>
<dbReference type="SUPFAM" id="SSF52540">
    <property type="entry name" value="P-loop containing nucleoside triphosphate hydrolases"/>
    <property type="match status" value="1"/>
</dbReference>
<dbReference type="GO" id="GO:0008476">
    <property type="term" value="F:protein-tyrosine sulfotransferase activity"/>
    <property type="evidence" value="ECO:0007669"/>
    <property type="project" value="InterPro"/>
</dbReference>
<evidence type="ECO:0000256" key="1">
    <source>
        <dbReference type="ARBA" id="ARBA00022679"/>
    </source>
</evidence>
<dbReference type="EMBL" id="CP039268">
    <property type="protein sequence ID" value="QGU33543.1"/>
    <property type="molecule type" value="Genomic_DNA"/>
</dbReference>
<evidence type="ECO:0000313" key="3">
    <source>
        <dbReference type="EMBL" id="QGU33543.1"/>
    </source>
</evidence>
<evidence type="ECO:0008006" key="5">
    <source>
        <dbReference type="Google" id="ProtNLM"/>
    </source>
</evidence>
<organism evidence="3 4">
    <name type="scientific">Thermochromatium tepidum ATCC 43061</name>
    <dbReference type="NCBI Taxonomy" id="316276"/>
    <lineage>
        <taxon>Bacteria</taxon>
        <taxon>Pseudomonadati</taxon>
        <taxon>Pseudomonadota</taxon>
        <taxon>Gammaproteobacteria</taxon>
        <taxon>Chromatiales</taxon>
        <taxon>Chromatiaceae</taxon>
        <taxon>Thermochromatium</taxon>
    </lineage>
</organism>
<keyword evidence="4" id="KW-1185">Reference proteome</keyword>